<evidence type="ECO:0000313" key="1">
    <source>
        <dbReference type="EMBL" id="KWZ84799.1"/>
    </source>
</evidence>
<comment type="caution">
    <text evidence="1">The sequence shown here is derived from an EMBL/GenBank/DDBJ whole genome shotgun (WGS) entry which is preliminary data.</text>
</comment>
<dbReference type="GeneID" id="93260492"/>
<proteinExistence type="predicted"/>
<dbReference type="RefSeq" id="WP_014095768.1">
    <property type="nucleotide sequence ID" value="NZ_CP017888.1"/>
</dbReference>
<dbReference type="AlphaFoldDB" id="A0A133KYP6"/>
<evidence type="ECO:0000313" key="2">
    <source>
        <dbReference type="Proteomes" id="UP000070376"/>
    </source>
</evidence>
<reference evidence="2" key="1">
    <citation type="submission" date="2016-01" db="EMBL/GenBank/DDBJ databases">
        <authorList>
            <person name="Mitreva M."/>
            <person name="Pepin K.H."/>
            <person name="Mihindukulasuriya K.A."/>
            <person name="Fulton R."/>
            <person name="Fronick C."/>
            <person name="O'Laughlin M."/>
            <person name="Miner T."/>
            <person name="Herter B."/>
            <person name="Rosa B.A."/>
            <person name="Cordes M."/>
            <person name="Tomlinson C."/>
            <person name="Wollam A."/>
            <person name="Palsikar V.B."/>
            <person name="Mardis E.R."/>
            <person name="Wilson R.K."/>
        </authorList>
    </citation>
    <scope>NUCLEOTIDE SEQUENCE [LARGE SCALE GENOMIC DNA]</scope>
    <source>
        <strain evidence="2">GED7749B</strain>
    </source>
</reference>
<sequence length="100" mass="10727">MSTILLVIIGMGIVTFLPRMLPLVLLQNKTLPPFLEGILKNVPYAILGALIFPKVFLIQKDPLFGVIGAGTAILLAFIGANVIIVVLGAIAVLSFYSFLF</sequence>
<gene>
    <name evidence="1" type="ORF">HMPREF3213_00717</name>
</gene>
<dbReference type="Pfam" id="PF05437">
    <property type="entry name" value="AzlD"/>
    <property type="match status" value="1"/>
</dbReference>
<dbReference type="Proteomes" id="UP000070376">
    <property type="component" value="Unassembled WGS sequence"/>
</dbReference>
<dbReference type="EMBL" id="LRPN01000026">
    <property type="protein sequence ID" value="KWZ84799.1"/>
    <property type="molecule type" value="Genomic_DNA"/>
</dbReference>
<protein>
    <submittedName>
        <fullName evidence="1">Branched-chain amino acid transport protein</fullName>
    </submittedName>
</protein>
<accession>A0A133KYP6</accession>
<name>A0A133KYP6_HEYCO</name>
<organism evidence="1 2">
    <name type="scientific">Heyndrickxia coagulans</name>
    <name type="common">Weizmannia coagulans</name>
    <dbReference type="NCBI Taxonomy" id="1398"/>
    <lineage>
        <taxon>Bacteria</taxon>
        <taxon>Bacillati</taxon>
        <taxon>Bacillota</taxon>
        <taxon>Bacilli</taxon>
        <taxon>Bacillales</taxon>
        <taxon>Bacillaceae</taxon>
        <taxon>Heyndrickxia</taxon>
    </lineage>
</organism>
<dbReference type="InterPro" id="IPR008407">
    <property type="entry name" value="Brnchd-chn_aa_trnsp_AzlD"/>
</dbReference>
<dbReference type="PATRIC" id="fig|1398.22.peg.718"/>